<sequence length="54" mass="6366">MPTLQSQSQYQRSSKSQGVKMLMKCLHAKVRKHQNKLHLRRHLSQRLKVHSTVS</sequence>
<proteinExistence type="predicted"/>
<dbReference type="EMBL" id="GBRH01179359">
    <property type="protein sequence ID" value="JAE18537.1"/>
    <property type="molecule type" value="Transcribed_RNA"/>
</dbReference>
<evidence type="ECO:0000313" key="1">
    <source>
        <dbReference type="EMBL" id="JAE18537.1"/>
    </source>
</evidence>
<reference evidence="1" key="2">
    <citation type="journal article" date="2015" name="Data Brief">
        <title>Shoot transcriptome of the giant reed, Arundo donax.</title>
        <authorList>
            <person name="Barrero R.A."/>
            <person name="Guerrero F.D."/>
            <person name="Moolhuijzen P."/>
            <person name="Goolsby J.A."/>
            <person name="Tidwell J."/>
            <person name="Bellgard S.E."/>
            <person name="Bellgard M.I."/>
        </authorList>
    </citation>
    <scope>NUCLEOTIDE SEQUENCE</scope>
    <source>
        <tissue evidence="1">Shoot tissue taken approximately 20 cm above the soil surface</tissue>
    </source>
</reference>
<accession>A0A0A9G1Y9</accession>
<organism evidence="1">
    <name type="scientific">Arundo donax</name>
    <name type="common">Giant reed</name>
    <name type="synonym">Donax arundinaceus</name>
    <dbReference type="NCBI Taxonomy" id="35708"/>
    <lineage>
        <taxon>Eukaryota</taxon>
        <taxon>Viridiplantae</taxon>
        <taxon>Streptophyta</taxon>
        <taxon>Embryophyta</taxon>
        <taxon>Tracheophyta</taxon>
        <taxon>Spermatophyta</taxon>
        <taxon>Magnoliopsida</taxon>
        <taxon>Liliopsida</taxon>
        <taxon>Poales</taxon>
        <taxon>Poaceae</taxon>
        <taxon>PACMAD clade</taxon>
        <taxon>Arundinoideae</taxon>
        <taxon>Arundineae</taxon>
        <taxon>Arundo</taxon>
    </lineage>
</organism>
<protein>
    <submittedName>
        <fullName evidence="1">Uncharacterized protein</fullName>
    </submittedName>
</protein>
<name>A0A0A9G1Y9_ARUDO</name>
<reference evidence="1" key="1">
    <citation type="submission" date="2014-09" db="EMBL/GenBank/DDBJ databases">
        <authorList>
            <person name="Magalhaes I.L.F."/>
            <person name="Oliveira U."/>
            <person name="Santos F.R."/>
            <person name="Vidigal T.H.D.A."/>
            <person name="Brescovit A.D."/>
            <person name="Santos A.J."/>
        </authorList>
    </citation>
    <scope>NUCLEOTIDE SEQUENCE</scope>
    <source>
        <tissue evidence="1">Shoot tissue taken approximately 20 cm above the soil surface</tissue>
    </source>
</reference>
<dbReference type="AlphaFoldDB" id="A0A0A9G1Y9"/>